<dbReference type="PATRIC" id="fig|1122169.6.peg.2957"/>
<organism evidence="2 3">
    <name type="scientific">Legionella shakespearei DSM 23087</name>
    <dbReference type="NCBI Taxonomy" id="1122169"/>
    <lineage>
        <taxon>Bacteria</taxon>
        <taxon>Pseudomonadati</taxon>
        <taxon>Pseudomonadota</taxon>
        <taxon>Gammaproteobacteria</taxon>
        <taxon>Legionellales</taxon>
        <taxon>Legionellaceae</taxon>
        <taxon>Legionella</taxon>
    </lineage>
</organism>
<dbReference type="OrthoDB" id="7618855at2"/>
<keyword evidence="1" id="KW-0472">Membrane</keyword>
<dbReference type="STRING" id="1122169.Lsha_2563"/>
<dbReference type="eggNOG" id="COG5472">
    <property type="taxonomic scope" value="Bacteria"/>
</dbReference>
<feature type="transmembrane region" description="Helical" evidence="1">
    <location>
        <begin position="64"/>
        <end position="88"/>
    </location>
</feature>
<gene>
    <name evidence="2" type="ORF">Lsha_2563</name>
</gene>
<keyword evidence="1 2" id="KW-0812">Transmembrane</keyword>
<accession>A0A0W0YL25</accession>
<evidence type="ECO:0000313" key="2">
    <source>
        <dbReference type="EMBL" id="KTD57412.1"/>
    </source>
</evidence>
<keyword evidence="1" id="KW-1133">Transmembrane helix</keyword>
<dbReference type="Proteomes" id="UP000054600">
    <property type="component" value="Unassembled WGS sequence"/>
</dbReference>
<dbReference type="AlphaFoldDB" id="A0A0W0YL25"/>
<comment type="caution">
    <text evidence="2">The sequence shown here is derived from an EMBL/GenBank/DDBJ whole genome shotgun (WGS) entry which is preliminary data.</text>
</comment>
<feature type="transmembrane region" description="Helical" evidence="1">
    <location>
        <begin position="139"/>
        <end position="159"/>
    </location>
</feature>
<feature type="transmembrane region" description="Helical" evidence="1">
    <location>
        <begin position="100"/>
        <end position="119"/>
    </location>
</feature>
<dbReference type="InterPro" id="IPR018681">
    <property type="entry name" value="DUF2165_transmembrane"/>
</dbReference>
<reference evidence="2 3" key="1">
    <citation type="submission" date="2015-11" db="EMBL/GenBank/DDBJ databases">
        <title>Genomic analysis of 38 Legionella species identifies large and diverse effector repertoires.</title>
        <authorList>
            <person name="Burstein D."/>
            <person name="Amaro F."/>
            <person name="Zusman T."/>
            <person name="Lifshitz Z."/>
            <person name="Cohen O."/>
            <person name="Gilbert J.A."/>
            <person name="Pupko T."/>
            <person name="Shuman H.A."/>
            <person name="Segal G."/>
        </authorList>
    </citation>
    <scope>NUCLEOTIDE SEQUENCE [LARGE SCALE GENOMIC DNA]</scope>
    <source>
        <strain evidence="2 3">ATCC 49655</strain>
    </source>
</reference>
<name>A0A0W0YL25_9GAMM</name>
<evidence type="ECO:0000313" key="3">
    <source>
        <dbReference type="Proteomes" id="UP000054600"/>
    </source>
</evidence>
<dbReference type="EMBL" id="LNYW01000067">
    <property type="protein sequence ID" value="KTD57412.1"/>
    <property type="molecule type" value="Genomic_DNA"/>
</dbReference>
<protein>
    <submittedName>
        <fullName evidence="2">Transmembrane protein</fullName>
    </submittedName>
</protein>
<keyword evidence="3" id="KW-1185">Reference proteome</keyword>
<evidence type="ECO:0000256" key="1">
    <source>
        <dbReference type="SAM" id="Phobius"/>
    </source>
</evidence>
<sequence length="162" mass="18298">MVIRWSKIILVAAIAFHCLLVVFGNITDYYSNHDLVERALSMKEVFPEATITYRAISNPILHHAAYLTIISFEMLTALFCLFGAWQLFRVRSAAPPIFNHAKKWSVVGLTLGIITWQVLFRSVGGEWFGMWMSAVLNSALASAFHISIMLLAMLIYVTVKDD</sequence>
<proteinExistence type="predicted"/>
<dbReference type="RefSeq" id="WP_018577751.1">
    <property type="nucleotide sequence ID" value="NZ_KB892409.1"/>
</dbReference>
<dbReference type="Pfam" id="PF09933">
    <property type="entry name" value="DUF2165"/>
    <property type="match status" value="1"/>
</dbReference>